<dbReference type="Gene3D" id="3.40.50.150">
    <property type="entry name" value="Vaccinia Virus protein VP39"/>
    <property type="match status" value="1"/>
</dbReference>
<name>A0A397JGR7_9GLOM</name>
<feature type="domain" description="Methyltransferase" evidence="2">
    <location>
        <begin position="204"/>
        <end position="295"/>
    </location>
</feature>
<comment type="caution">
    <text evidence="3">The sequence shown here is derived from an EMBL/GenBank/DDBJ whole genome shotgun (WGS) entry which is preliminary data.</text>
</comment>
<feature type="compositionally biased region" description="Basic residues" evidence="1">
    <location>
        <begin position="11"/>
        <end position="26"/>
    </location>
</feature>
<evidence type="ECO:0000259" key="2">
    <source>
        <dbReference type="Pfam" id="PF13649"/>
    </source>
</evidence>
<accession>A0A397JGR7</accession>
<dbReference type="AlphaFoldDB" id="A0A397JGR7"/>
<dbReference type="PANTHER" id="PTHR43591:SF24">
    <property type="entry name" value="2-METHOXY-6-POLYPRENYL-1,4-BENZOQUINOL METHYLASE, MITOCHONDRIAL"/>
    <property type="match status" value="1"/>
</dbReference>
<feature type="compositionally biased region" description="Low complexity" evidence="1">
    <location>
        <begin position="115"/>
        <end position="137"/>
    </location>
</feature>
<dbReference type="SUPFAM" id="SSF53335">
    <property type="entry name" value="S-adenosyl-L-methionine-dependent methyltransferases"/>
    <property type="match status" value="1"/>
</dbReference>
<evidence type="ECO:0000313" key="3">
    <source>
        <dbReference type="EMBL" id="RHZ87489.1"/>
    </source>
</evidence>
<sequence length="424" mass="50455">MGTCLCKPKHQHHQLKHHQHDHHHHQQQQQQQQQQSHLCQRRQRRIRTSTITTTTANNNNNNNGITDTHYVIINNNNNDIIDYGYYYYNNNDYFYNNGDYYYNYNEEEYYYGNNNKNNNIKKNNYNNKKNNNNNNDNNNEEEYQNYRIIDGRRFHNVVNSKYMMPCDEDEFERLHIQHYICRFIWQKNYSAPIKEKLESGGALVLDVGCGPGTWVIEMANEFPKSHYTGIDICPIYPRDQIPPNVNFLECNILDGLPYHDNTFDYIHVRYLITAFSELDWQIALKELVRVTKVGGIIEIVEDEIEPRNDGPISRLLFSAFFSDLRSRNIDFTVFNHMIDMLLATQQLEDLKLEEISAPFGKWAGRIGTLLSENTGQIFRTFRSKFSSYLGLEQEEYDKLVEAWYNELNEYQPFNFGYRFLAQKK</sequence>
<dbReference type="GO" id="GO:0008168">
    <property type="term" value="F:methyltransferase activity"/>
    <property type="evidence" value="ECO:0007669"/>
    <property type="project" value="TreeGrafter"/>
</dbReference>
<dbReference type="OrthoDB" id="2013972at2759"/>
<dbReference type="InterPro" id="IPR041698">
    <property type="entry name" value="Methyltransf_25"/>
</dbReference>
<dbReference type="Proteomes" id="UP000266861">
    <property type="component" value="Unassembled WGS sequence"/>
</dbReference>
<proteinExistence type="predicted"/>
<gene>
    <name evidence="3" type="ORF">Glove_34g39</name>
</gene>
<evidence type="ECO:0000256" key="1">
    <source>
        <dbReference type="SAM" id="MobiDB-lite"/>
    </source>
</evidence>
<dbReference type="EMBL" id="PQFF01000032">
    <property type="protein sequence ID" value="RHZ87489.1"/>
    <property type="molecule type" value="Genomic_DNA"/>
</dbReference>
<dbReference type="Pfam" id="PF13649">
    <property type="entry name" value="Methyltransf_25"/>
    <property type="match status" value="1"/>
</dbReference>
<dbReference type="CDD" id="cd02440">
    <property type="entry name" value="AdoMet_MTases"/>
    <property type="match status" value="1"/>
</dbReference>
<feature type="region of interest" description="Disordered" evidence="1">
    <location>
        <begin position="11"/>
        <end position="43"/>
    </location>
</feature>
<protein>
    <recommendedName>
        <fullName evidence="2">Methyltransferase domain-containing protein</fullName>
    </recommendedName>
</protein>
<feature type="region of interest" description="Disordered" evidence="1">
    <location>
        <begin position="115"/>
        <end position="140"/>
    </location>
</feature>
<dbReference type="STRING" id="1348612.A0A397JGR7"/>
<dbReference type="InterPro" id="IPR029063">
    <property type="entry name" value="SAM-dependent_MTases_sf"/>
</dbReference>
<keyword evidence="4" id="KW-1185">Reference proteome</keyword>
<dbReference type="PANTHER" id="PTHR43591">
    <property type="entry name" value="METHYLTRANSFERASE"/>
    <property type="match status" value="1"/>
</dbReference>
<reference evidence="3 4" key="1">
    <citation type="submission" date="2018-08" db="EMBL/GenBank/DDBJ databases">
        <title>Genome and evolution of the arbuscular mycorrhizal fungus Diversispora epigaea (formerly Glomus versiforme) and its bacterial endosymbionts.</title>
        <authorList>
            <person name="Sun X."/>
            <person name="Fei Z."/>
            <person name="Harrison M."/>
        </authorList>
    </citation>
    <scope>NUCLEOTIDE SEQUENCE [LARGE SCALE GENOMIC DNA]</scope>
    <source>
        <strain evidence="3 4">IT104</strain>
    </source>
</reference>
<feature type="compositionally biased region" description="Low complexity" evidence="1">
    <location>
        <begin position="27"/>
        <end position="38"/>
    </location>
</feature>
<evidence type="ECO:0000313" key="4">
    <source>
        <dbReference type="Proteomes" id="UP000266861"/>
    </source>
</evidence>
<organism evidence="3 4">
    <name type="scientific">Diversispora epigaea</name>
    <dbReference type="NCBI Taxonomy" id="1348612"/>
    <lineage>
        <taxon>Eukaryota</taxon>
        <taxon>Fungi</taxon>
        <taxon>Fungi incertae sedis</taxon>
        <taxon>Mucoromycota</taxon>
        <taxon>Glomeromycotina</taxon>
        <taxon>Glomeromycetes</taxon>
        <taxon>Diversisporales</taxon>
        <taxon>Diversisporaceae</taxon>
        <taxon>Diversispora</taxon>
    </lineage>
</organism>